<dbReference type="NCBIfam" id="TIGR02605">
    <property type="entry name" value="CxxC_CxxC_SSSS"/>
    <property type="match status" value="1"/>
</dbReference>
<evidence type="ECO:0000256" key="1">
    <source>
        <dbReference type="SAM" id="MobiDB-lite"/>
    </source>
</evidence>
<protein>
    <recommendedName>
        <fullName evidence="2">Putative regulatory protein FmdB zinc ribbon domain-containing protein</fullName>
    </recommendedName>
</protein>
<dbReference type="InterPro" id="IPR013429">
    <property type="entry name" value="Regulatory_FmdB_Zinc_ribbon"/>
</dbReference>
<sequence length="138" mass="14513">MPIYEYRRPDGTTFDVMQKFSDDPLTVDPDTGVPVTKVLHAPAIHFKGSGFHNTDYGTKKRNRELEKSASDGADKHDAKMADKQAEKTKAESSSSSSSDSSSSASSSSSSSSGSDGGSSSSSSSKPDKPKAEKKSKAA</sequence>
<reference evidence="3 4" key="1">
    <citation type="submission" date="2022-06" db="EMBL/GenBank/DDBJ databases">
        <title>Paraconexibacter antarcticus.</title>
        <authorList>
            <person name="Kim C.S."/>
        </authorList>
    </citation>
    <scope>NUCLEOTIDE SEQUENCE [LARGE SCALE GENOMIC DNA]</scope>
    <source>
        <strain evidence="3 4">02-257</strain>
    </source>
</reference>
<evidence type="ECO:0000313" key="3">
    <source>
        <dbReference type="EMBL" id="UTI63457.1"/>
    </source>
</evidence>
<keyword evidence="4" id="KW-1185">Reference proteome</keyword>
<dbReference type="RefSeq" id="WP_254570182.1">
    <property type="nucleotide sequence ID" value="NZ_CP098502.1"/>
</dbReference>
<name>A0ABY5DQU8_9ACTN</name>
<evidence type="ECO:0000313" key="4">
    <source>
        <dbReference type="Proteomes" id="UP001056035"/>
    </source>
</evidence>
<feature type="compositionally biased region" description="Basic and acidic residues" evidence="1">
    <location>
        <begin position="63"/>
        <end position="90"/>
    </location>
</feature>
<gene>
    <name evidence="3" type="ORF">NBH00_19165</name>
</gene>
<dbReference type="EMBL" id="CP098502">
    <property type="protein sequence ID" value="UTI63457.1"/>
    <property type="molecule type" value="Genomic_DNA"/>
</dbReference>
<dbReference type="Proteomes" id="UP001056035">
    <property type="component" value="Chromosome"/>
</dbReference>
<feature type="domain" description="Putative regulatory protein FmdB zinc ribbon" evidence="2">
    <location>
        <begin position="1"/>
        <end position="40"/>
    </location>
</feature>
<dbReference type="SMART" id="SM00834">
    <property type="entry name" value="CxxC_CXXC_SSSS"/>
    <property type="match status" value="1"/>
</dbReference>
<feature type="region of interest" description="Disordered" evidence="1">
    <location>
        <begin position="47"/>
        <end position="138"/>
    </location>
</feature>
<organism evidence="3 4">
    <name type="scientific">Paraconexibacter antarcticus</name>
    <dbReference type="NCBI Taxonomy" id="2949664"/>
    <lineage>
        <taxon>Bacteria</taxon>
        <taxon>Bacillati</taxon>
        <taxon>Actinomycetota</taxon>
        <taxon>Thermoleophilia</taxon>
        <taxon>Solirubrobacterales</taxon>
        <taxon>Paraconexibacteraceae</taxon>
        <taxon>Paraconexibacter</taxon>
    </lineage>
</organism>
<feature type="compositionally biased region" description="Low complexity" evidence="1">
    <location>
        <begin position="92"/>
        <end position="124"/>
    </location>
</feature>
<proteinExistence type="predicted"/>
<evidence type="ECO:0000259" key="2">
    <source>
        <dbReference type="SMART" id="SM00834"/>
    </source>
</evidence>
<feature type="compositionally biased region" description="Basic and acidic residues" evidence="1">
    <location>
        <begin position="125"/>
        <end position="138"/>
    </location>
</feature>
<accession>A0ABY5DQU8</accession>